<keyword evidence="3 5" id="KW-0560">Oxidoreductase</keyword>
<dbReference type="Pfam" id="PF03171">
    <property type="entry name" value="2OG-FeII_Oxy"/>
    <property type="match status" value="1"/>
</dbReference>
<evidence type="ECO:0000256" key="5">
    <source>
        <dbReference type="RuleBase" id="RU003682"/>
    </source>
</evidence>
<dbReference type="RefSeq" id="XP_010932569.1">
    <property type="nucleotide sequence ID" value="XM_010934267.3"/>
</dbReference>
<comment type="similarity">
    <text evidence="1 5">Belongs to the iron/ascorbate-dependent oxidoreductase family.</text>
</comment>
<dbReference type="InterPro" id="IPR026992">
    <property type="entry name" value="DIOX_N"/>
</dbReference>
<feature type="domain" description="Fe2OG dioxygenase" evidence="6">
    <location>
        <begin position="260"/>
        <end position="371"/>
    </location>
</feature>
<dbReference type="AlphaFoldDB" id="A0A6I9RVJ0"/>
<evidence type="ECO:0000256" key="2">
    <source>
        <dbReference type="ARBA" id="ARBA00022723"/>
    </source>
</evidence>
<evidence type="ECO:0000313" key="7">
    <source>
        <dbReference type="Proteomes" id="UP000504607"/>
    </source>
</evidence>
<dbReference type="PANTHER" id="PTHR10209:SF751">
    <property type="entry name" value="OS06G0255100 PROTEIN"/>
    <property type="match status" value="1"/>
</dbReference>
<dbReference type="OrthoDB" id="288590at2759"/>
<evidence type="ECO:0000259" key="6">
    <source>
        <dbReference type="PROSITE" id="PS51471"/>
    </source>
</evidence>
<dbReference type="InterPro" id="IPR005123">
    <property type="entry name" value="Oxoglu/Fe-dep_dioxygenase_dom"/>
</dbReference>
<keyword evidence="4 5" id="KW-0408">Iron</keyword>
<dbReference type="GO" id="GO:0046872">
    <property type="term" value="F:metal ion binding"/>
    <property type="evidence" value="ECO:0007669"/>
    <property type="project" value="UniProtKB-KW"/>
</dbReference>
<proteinExistence type="inferred from homology"/>
<dbReference type="InParanoid" id="A0A6I9RVJ0"/>
<dbReference type="GO" id="GO:0051213">
    <property type="term" value="F:dioxygenase activity"/>
    <property type="evidence" value="ECO:0007669"/>
    <property type="project" value="UniProtKB-ARBA"/>
</dbReference>
<evidence type="ECO:0000313" key="8">
    <source>
        <dbReference type="RefSeq" id="XP_010932569.1"/>
    </source>
</evidence>
<dbReference type="SUPFAM" id="SSF51197">
    <property type="entry name" value="Clavaminate synthase-like"/>
    <property type="match status" value="1"/>
</dbReference>
<dbReference type="Proteomes" id="UP000504607">
    <property type="component" value="Chromosome 10"/>
</dbReference>
<dbReference type="FunCoup" id="A0A6I9RVJ0">
    <property type="interactions" value="1"/>
</dbReference>
<keyword evidence="7" id="KW-1185">Reference proteome</keyword>
<dbReference type="InterPro" id="IPR044861">
    <property type="entry name" value="IPNS-like_FE2OG_OXY"/>
</dbReference>
<reference evidence="8" key="1">
    <citation type="submission" date="2025-08" db="UniProtKB">
        <authorList>
            <consortium name="RefSeq"/>
        </authorList>
    </citation>
    <scope>IDENTIFICATION</scope>
</reference>
<dbReference type="InterPro" id="IPR027443">
    <property type="entry name" value="IPNS-like_sf"/>
</dbReference>
<keyword evidence="2 5" id="KW-0479">Metal-binding</keyword>
<sequence length="423" mass="47181">MMRPNGQRSFLRTKYSTRSWCIILVRFPSLWSIVRPYSLFHVGQKEEIEPKVRYQVKEGDIGDGNGEGYDRLAALKEFDESKTGVRGLVESGVTTIPPIFRHPDLRPSAVPAAYPDDLSIPTIDLSLPRPRAVDLIRAASRDWGFFQITNHGISLPVLDRTIAAVRSFHELPPAERSKYYSRSPAGGVSYSSNVDLYRSSAASWRDTVQVMMGPARPELDRIPAACRAELLAWDEHVTEVGRAVLGMMAEGLGLGPGRFEAMTCLEGKTMVCHYYPPCPEPDLTVGIADHTDPGVLTVLVQDHIGGLQVKRKGEDGECYWVDVKPLPGALVINVGDLLQMISNDEYKSVEHRVVANSHQEARVSIAVFFNPGKRGESDFYGPLQELVSPEKPSRYRNFTISEFMRTFFGKQLASKSLIDHFKS</sequence>
<dbReference type="FunFam" id="2.60.120.330:FF:000026">
    <property type="entry name" value="DIBOA-glucoside dioxygenase BX6"/>
    <property type="match status" value="1"/>
</dbReference>
<protein>
    <submittedName>
        <fullName evidence="8">LOW QUALITY PROTEIN: 1-aminocyclopropane-1-carboxylate oxidase homolog 4-like</fullName>
    </submittedName>
</protein>
<dbReference type="PANTHER" id="PTHR10209">
    <property type="entry name" value="OXIDOREDUCTASE, 2OG-FE II OXYGENASE FAMILY PROTEIN"/>
    <property type="match status" value="1"/>
</dbReference>
<evidence type="ECO:0000256" key="1">
    <source>
        <dbReference type="ARBA" id="ARBA00008056"/>
    </source>
</evidence>
<evidence type="ECO:0000256" key="3">
    <source>
        <dbReference type="ARBA" id="ARBA00023002"/>
    </source>
</evidence>
<gene>
    <name evidence="8" type="primary">LOC105053189</name>
</gene>
<accession>A0A6I9RVJ0</accession>
<organism evidence="7 8">
    <name type="scientific">Elaeis guineensis var. tenera</name>
    <name type="common">Oil palm</name>
    <dbReference type="NCBI Taxonomy" id="51953"/>
    <lineage>
        <taxon>Eukaryota</taxon>
        <taxon>Viridiplantae</taxon>
        <taxon>Streptophyta</taxon>
        <taxon>Embryophyta</taxon>
        <taxon>Tracheophyta</taxon>
        <taxon>Spermatophyta</taxon>
        <taxon>Magnoliopsida</taxon>
        <taxon>Liliopsida</taxon>
        <taxon>Arecaceae</taxon>
        <taxon>Arecoideae</taxon>
        <taxon>Cocoseae</taxon>
        <taxon>Elaeidinae</taxon>
        <taxon>Elaeis</taxon>
    </lineage>
</organism>
<name>A0A6I9RVJ0_ELAGV</name>
<dbReference type="PROSITE" id="PS51471">
    <property type="entry name" value="FE2OG_OXY"/>
    <property type="match status" value="1"/>
</dbReference>
<dbReference type="Gene3D" id="2.60.120.330">
    <property type="entry name" value="B-lactam Antibiotic, Isopenicillin N Synthase, Chain"/>
    <property type="match status" value="1"/>
</dbReference>
<dbReference type="Pfam" id="PF14226">
    <property type="entry name" value="DIOX_N"/>
    <property type="match status" value="1"/>
</dbReference>
<evidence type="ECO:0000256" key="4">
    <source>
        <dbReference type="ARBA" id="ARBA00023004"/>
    </source>
</evidence>